<dbReference type="CDD" id="cd00063">
    <property type="entry name" value="FN3"/>
    <property type="match status" value="1"/>
</dbReference>
<reference evidence="10 11" key="1">
    <citation type="submission" date="2023-07" db="EMBL/GenBank/DDBJ databases">
        <title>Sorghum-associated microbial communities from plants grown in Nebraska, USA.</title>
        <authorList>
            <person name="Schachtman D."/>
        </authorList>
    </citation>
    <scope>NUCLEOTIDE SEQUENCE [LARGE SCALE GENOMIC DNA]</scope>
    <source>
        <strain evidence="10 11">BE190</strain>
    </source>
</reference>
<keyword evidence="7" id="KW-0326">Glycosidase</keyword>
<proteinExistence type="predicted"/>
<evidence type="ECO:0000259" key="9">
    <source>
        <dbReference type="Pfam" id="PF26410"/>
    </source>
</evidence>
<dbReference type="InterPro" id="IPR003961">
    <property type="entry name" value="FN3_dom"/>
</dbReference>
<feature type="signal peptide" evidence="8">
    <location>
        <begin position="1"/>
        <end position="24"/>
    </location>
</feature>
<protein>
    <recommendedName>
        <fullName evidence="3">mannan endo-1,4-beta-mannosidase</fullName>
        <ecNumber evidence="3">3.2.1.78</ecNumber>
    </recommendedName>
</protein>
<comment type="catalytic activity">
    <reaction evidence="1">
        <text>Random hydrolysis of (1-&gt;4)-beta-D-mannosidic linkages in mannans, galactomannans and glucomannans.</text>
        <dbReference type="EC" id="3.2.1.78"/>
    </reaction>
</comment>
<gene>
    <name evidence="10" type="ORF">J2X05_004162</name>
</gene>
<dbReference type="SUPFAM" id="SSF49265">
    <property type="entry name" value="Fibronectin type III"/>
    <property type="match status" value="1"/>
</dbReference>
<dbReference type="InterPro" id="IPR017853">
    <property type="entry name" value="GH"/>
</dbReference>
<keyword evidence="6" id="KW-0378">Hydrolase</keyword>
<evidence type="ECO:0000256" key="5">
    <source>
        <dbReference type="ARBA" id="ARBA00022729"/>
    </source>
</evidence>
<comment type="caution">
    <text evidence="10">The sequence shown here is derived from an EMBL/GenBank/DDBJ whole genome shotgun (WGS) entry which is preliminary data.</text>
</comment>
<evidence type="ECO:0000256" key="2">
    <source>
        <dbReference type="ARBA" id="ARBA00004613"/>
    </source>
</evidence>
<evidence type="ECO:0000313" key="11">
    <source>
        <dbReference type="Proteomes" id="UP001253595"/>
    </source>
</evidence>
<dbReference type="SUPFAM" id="SSF51445">
    <property type="entry name" value="(Trans)glycosidases"/>
    <property type="match status" value="1"/>
</dbReference>
<feature type="chain" id="PRO_5045606892" description="mannan endo-1,4-beta-mannosidase" evidence="8">
    <location>
        <begin position="25"/>
        <end position="494"/>
    </location>
</feature>
<evidence type="ECO:0000256" key="4">
    <source>
        <dbReference type="ARBA" id="ARBA00022525"/>
    </source>
</evidence>
<dbReference type="InterPro" id="IPR013783">
    <property type="entry name" value="Ig-like_fold"/>
</dbReference>
<comment type="subcellular location">
    <subcellularLocation>
        <location evidence="2">Secreted</location>
    </subcellularLocation>
</comment>
<evidence type="ECO:0000256" key="8">
    <source>
        <dbReference type="SAM" id="SignalP"/>
    </source>
</evidence>
<dbReference type="Pfam" id="PF26410">
    <property type="entry name" value="GH5_mannosidase"/>
    <property type="match status" value="1"/>
</dbReference>
<keyword evidence="4" id="KW-0964">Secreted</keyword>
<accession>A0ABU1V3S3</accession>
<feature type="domain" description="Glycoside hydrolase family 5" evidence="9">
    <location>
        <begin position="132"/>
        <end position="291"/>
    </location>
</feature>
<dbReference type="Gene3D" id="2.60.40.10">
    <property type="entry name" value="Immunoglobulins"/>
    <property type="match status" value="1"/>
</dbReference>
<dbReference type="RefSeq" id="WP_310076169.1">
    <property type="nucleotide sequence ID" value="NZ_JAVDVX010000011.1"/>
</dbReference>
<evidence type="ECO:0000256" key="7">
    <source>
        <dbReference type="ARBA" id="ARBA00023295"/>
    </source>
</evidence>
<dbReference type="InterPro" id="IPR001547">
    <property type="entry name" value="Glyco_hydro_5"/>
</dbReference>
<evidence type="ECO:0000256" key="1">
    <source>
        <dbReference type="ARBA" id="ARBA00001678"/>
    </source>
</evidence>
<keyword evidence="11" id="KW-1185">Reference proteome</keyword>
<organism evidence="10 11">
    <name type="scientific">Cellvibrio fibrivorans</name>
    <dbReference type="NCBI Taxonomy" id="126350"/>
    <lineage>
        <taxon>Bacteria</taxon>
        <taxon>Pseudomonadati</taxon>
        <taxon>Pseudomonadota</taxon>
        <taxon>Gammaproteobacteria</taxon>
        <taxon>Cellvibrionales</taxon>
        <taxon>Cellvibrionaceae</taxon>
        <taxon>Cellvibrio</taxon>
    </lineage>
</organism>
<keyword evidence="5 8" id="KW-0732">Signal</keyword>
<dbReference type="EMBL" id="JAVDVX010000011">
    <property type="protein sequence ID" value="MDR7092121.1"/>
    <property type="molecule type" value="Genomic_DNA"/>
</dbReference>
<dbReference type="EC" id="3.2.1.78" evidence="3"/>
<dbReference type="Proteomes" id="UP001253595">
    <property type="component" value="Unassembled WGS sequence"/>
</dbReference>
<sequence>MQYRNSFKKIGLLAALLIAHHTHAFDDFIKRDGSLLKDGGKTLRFAGLQAPELHRIEDDAKGVCKADPRGWGQYFKWPTADEQENWFQSLAFTGHKVMRTYVLSVEQESDPLCQRETHISKPLAGEQFPRLNEDAMVHYDRMIALADKYKIRLILPFIDHWPWWGGREQLAAFYGEQAEDFYNTESKTYAAYQNIIKQVINRKNTITGRLYRDEKAIMAWETGNELKDTTASFLQKTAAHIKSLDPNHLVVDGNYIQIHDFAIKDPNVDIISNHYYENVGNLTPATVTADLRKIAGNKVYIIGEFGLLDIAQLSAIANAAIEQDYHGHKTAGFFIWGLRGHRHDGGFYWHLEPANNKTYSYHIPGFQEGEHNEELAVVDLVRKSIAALNGDKNVAPLPKPLPPILRPITSQANIRWMGSAVGRNYRLERATNLEGPWKILAEKISDGINRFDPATMTLFTDKQQLSKGVYYYRVIAINESGESAPSNIEKLEVR</sequence>
<name>A0ABU1V3S3_9GAMM</name>
<evidence type="ECO:0000256" key="6">
    <source>
        <dbReference type="ARBA" id="ARBA00022801"/>
    </source>
</evidence>
<dbReference type="InterPro" id="IPR045053">
    <property type="entry name" value="MAN-like"/>
</dbReference>
<dbReference type="InterPro" id="IPR036116">
    <property type="entry name" value="FN3_sf"/>
</dbReference>
<dbReference type="PANTHER" id="PTHR31451:SF39">
    <property type="entry name" value="MANNAN ENDO-1,4-BETA-MANNOSIDASE 1"/>
    <property type="match status" value="1"/>
</dbReference>
<evidence type="ECO:0000313" key="10">
    <source>
        <dbReference type="EMBL" id="MDR7092121.1"/>
    </source>
</evidence>
<dbReference type="PANTHER" id="PTHR31451">
    <property type="match status" value="1"/>
</dbReference>
<evidence type="ECO:0000256" key="3">
    <source>
        <dbReference type="ARBA" id="ARBA00012706"/>
    </source>
</evidence>
<dbReference type="Gene3D" id="3.20.20.80">
    <property type="entry name" value="Glycosidases"/>
    <property type="match status" value="1"/>
</dbReference>